<dbReference type="STRING" id="549386.SAMN02927923_04540"/>
<dbReference type="Proteomes" id="UP000199569">
    <property type="component" value="Unassembled WGS sequence"/>
</dbReference>
<gene>
    <name evidence="1" type="ORF">SAMN02927923_04540</name>
</gene>
<protein>
    <submittedName>
        <fullName evidence="1">Uncharacterized protein</fullName>
    </submittedName>
</protein>
<dbReference type="AlphaFoldDB" id="A0A1G5LN15"/>
<evidence type="ECO:0000313" key="2">
    <source>
        <dbReference type="Proteomes" id="UP000199569"/>
    </source>
</evidence>
<reference evidence="1 2" key="1">
    <citation type="submission" date="2016-10" db="EMBL/GenBank/DDBJ databases">
        <authorList>
            <person name="de Groot N.N."/>
        </authorList>
    </citation>
    <scope>NUCLEOTIDE SEQUENCE [LARGE SCALE GENOMIC DNA]</scope>
    <source>
        <strain evidence="1 2">CGMCC 1.7666</strain>
    </source>
</reference>
<evidence type="ECO:0000313" key="1">
    <source>
        <dbReference type="EMBL" id="SCZ14293.1"/>
    </source>
</evidence>
<dbReference type="EMBL" id="FMVJ01000025">
    <property type="protein sequence ID" value="SCZ14293.1"/>
    <property type="molecule type" value="Genomic_DNA"/>
</dbReference>
<keyword evidence="2" id="KW-1185">Reference proteome</keyword>
<accession>A0A1G5LN15</accession>
<sequence>MVQQSATFDVLGLHDDADGLARIDRELSQPAISNPNLLVPNLGYVR</sequence>
<proteinExistence type="predicted"/>
<organism evidence="1 2">
    <name type="scientific">Microvirga guangxiensis</name>
    <dbReference type="NCBI Taxonomy" id="549386"/>
    <lineage>
        <taxon>Bacteria</taxon>
        <taxon>Pseudomonadati</taxon>
        <taxon>Pseudomonadota</taxon>
        <taxon>Alphaproteobacteria</taxon>
        <taxon>Hyphomicrobiales</taxon>
        <taxon>Methylobacteriaceae</taxon>
        <taxon>Microvirga</taxon>
    </lineage>
</organism>
<name>A0A1G5LN15_9HYPH</name>